<keyword evidence="1" id="KW-0812">Transmembrane</keyword>
<keyword evidence="1" id="KW-0472">Membrane</keyword>
<evidence type="ECO:0000313" key="2">
    <source>
        <dbReference type="EMBL" id="SDS16449.1"/>
    </source>
</evidence>
<reference evidence="3" key="1">
    <citation type="submission" date="2016-10" db="EMBL/GenBank/DDBJ databases">
        <authorList>
            <person name="Varghese N."/>
            <person name="Submissions S."/>
        </authorList>
    </citation>
    <scope>NUCLEOTIDE SEQUENCE [LARGE SCALE GENOMIC DNA]</scope>
    <source>
        <strain evidence="3">NRRL B-51270</strain>
    </source>
</reference>
<feature type="transmembrane region" description="Helical" evidence="1">
    <location>
        <begin position="31"/>
        <end position="48"/>
    </location>
</feature>
<keyword evidence="3" id="KW-1185">Reference proteome</keyword>
<dbReference type="EMBL" id="LT629736">
    <property type="protein sequence ID" value="SDS16449.1"/>
    <property type="molecule type" value="Genomic_DNA"/>
</dbReference>
<evidence type="ECO:0000256" key="1">
    <source>
        <dbReference type="SAM" id="Phobius"/>
    </source>
</evidence>
<sequence>MLGLLGQNQYYSGSPKQPGPRHMFNEQEYQIVWMIYLAAAAGALLVWWRMTRWIRWWFVREPLVIAMAVLLFTPSRVEPLQPELAPAFIVWLLDTLFATGSNQARMLGDLALTMAVALVAYAGLACLRAAWQYWRGRNGEHEGGGRTSNPTA</sequence>
<feature type="transmembrane region" description="Helical" evidence="1">
    <location>
        <begin position="54"/>
        <end position="72"/>
    </location>
</feature>
<protein>
    <submittedName>
        <fullName evidence="2">Uncharacterized protein</fullName>
    </submittedName>
</protein>
<organism evidence="2 3">
    <name type="scientific">Halopseudomonas xinjiangensis</name>
    <dbReference type="NCBI Taxonomy" id="487184"/>
    <lineage>
        <taxon>Bacteria</taxon>
        <taxon>Pseudomonadati</taxon>
        <taxon>Pseudomonadota</taxon>
        <taxon>Gammaproteobacteria</taxon>
        <taxon>Pseudomonadales</taxon>
        <taxon>Pseudomonadaceae</taxon>
        <taxon>Halopseudomonas</taxon>
    </lineage>
</organism>
<keyword evidence="1" id="KW-1133">Transmembrane helix</keyword>
<gene>
    <name evidence="2" type="ORF">SAMN05216421_1020</name>
</gene>
<feature type="transmembrane region" description="Helical" evidence="1">
    <location>
        <begin position="110"/>
        <end position="131"/>
    </location>
</feature>
<evidence type="ECO:0000313" key="3">
    <source>
        <dbReference type="Proteomes" id="UP000243207"/>
    </source>
</evidence>
<dbReference type="Proteomes" id="UP000243207">
    <property type="component" value="Chromosome I"/>
</dbReference>
<proteinExistence type="predicted"/>
<accession>A0A1H1Q0G1</accession>
<dbReference type="AlphaFoldDB" id="A0A1H1Q0G1"/>
<name>A0A1H1Q0G1_9GAMM</name>